<evidence type="ECO:0000313" key="2">
    <source>
        <dbReference type="Proteomes" id="UP000501346"/>
    </source>
</evidence>
<evidence type="ECO:0000313" key="1">
    <source>
        <dbReference type="EMBL" id="QID79039.1"/>
    </source>
</evidence>
<dbReference type="EMBL" id="CP048986">
    <property type="protein sequence ID" value="QID79039.1"/>
    <property type="molecule type" value="Genomic_DNA"/>
</dbReference>
<dbReference type="Proteomes" id="UP000501346">
    <property type="component" value="Chromosome ScV"/>
</dbReference>
<sequence>MANDGIQRNDNRKGFKTVQFSAYSKEIDVIMKKISFLEKNITQQLDTLPHFPKTLPPNHKDCVSRKHRARRGWSSQLKNLLGIYSKEEIFTLDNLAATLHDQVLKLQATLFPNAILKQVHLDNANIENKRILKEITYKYLSNENCKEENKFGTFIVKRIFFGDLSLGVSVLINRIAFESATSSIMVVRSSFIESDFFYEDYLIFDCRAKRRKKLKRKILFISTTMNFNYQTKV</sequence>
<dbReference type="OrthoDB" id="4055005at2759"/>
<reference evidence="1 2" key="1">
    <citation type="journal article" date="2019" name="BMC Genomics">
        <title>Chromosome level assembly and comparative genome analysis confirm lager-brewing yeasts originated from a single hybridization.</title>
        <authorList>
            <person name="Salazar A.N."/>
            <person name="Gorter de Vries A.R."/>
            <person name="van den Broek M."/>
            <person name="Brouwers N."/>
            <person name="de la Torre Cortes P."/>
            <person name="Kuijpers N.G.A."/>
            <person name="Daran J.G."/>
            <person name="Abeel T."/>
        </authorList>
    </citation>
    <scope>NUCLEOTIDE SEQUENCE [LARGE SCALE GENOMIC DNA]</scope>
    <source>
        <strain evidence="1 2">CBS 1483</strain>
    </source>
</reference>
<gene>
    <name evidence="1" type="ORF">GRS66_001271</name>
</gene>
<protein>
    <recommendedName>
        <fullName evidence="3">YEL057C-like protein</fullName>
    </recommendedName>
</protein>
<name>A0A6C1DQ62_SACPS</name>
<evidence type="ECO:0008006" key="3">
    <source>
        <dbReference type="Google" id="ProtNLM"/>
    </source>
</evidence>
<dbReference type="AlphaFoldDB" id="A0A6C1DQ62"/>
<organism evidence="1 2">
    <name type="scientific">Saccharomyces pastorianus</name>
    <name type="common">Lager yeast</name>
    <name type="synonym">Saccharomyces cerevisiae x Saccharomyces eubayanus</name>
    <dbReference type="NCBI Taxonomy" id="27292"/>
    <lineage>
        <taxon>Eukaryota</taxon>
        <taxon>Fungi</taxon>
        <taxon>Dikarya</taxon>
        <taxon>Ascomycota</taxon>
        <taxon>Saccharomycotina</taxon>
        <taxon>Saccharomycetes</taxon>
        <taxon>Saccharomycetales</taxon>
        <taxon>Saccharomycetaceae</taxon>
        <taxon>Saccharomyces</taxon>
    </lineage>
</organism>
<proteinExistence type="predicted"/>
<accession>A0A6C1DQ62</accession>
<keyword evidence="2" id="KW-1185">Reference proteome</keyword>